<evidence type="ECO:0000313" key="5">
    <source>
        <dbReference type="Proteomes" id="UP000078543"/>
    </source>
</evidence>
<keyword evidence="2" id="KW-0378">Hydrolase</keyword>
<dbReference type="Proteomes" id="UP000078543">
    <property type="component" value="Unassembled WGS sequence"/>
</dbReference>
<feature type="domain" description="Alpha/beta hydrolase fold-3" evidence="3">
    <location>
        <begin position="81"/>
        <end position="287"/>
    </location>
</feature>
<evidence type="ECO:0000256" key="1">
    <source>
        <dbReference type="ARBA" id="ARBA00010515"/>
    </source>
</evidence>
<dbReference type="STRING" id="1437059.A6A05_16060"/>
<dbReference type="PANTHER" id="PTHR48081:SF8">
    <property type="entry name" value="ALPHA_BETA HYDROLASE FOLD-3 DOMAIN-CONTAINING PROTEIN-RELATED"/>
    <property type="match status" value="1"/>
</dbReference>
<comment type="caution">
    <text evidence="4">The sequence shown here is derived from an EMBL/GenBank/DDBJ whole genome shotgun (WGS) entry which is preliminary data.</text>
</comment>
<proteinExistence type="inferred from homology"/>
<gene>
    <name evidence="4" type="ORF">A6A05_16060</name>
</gene>
<dbReference type="PROSITE" id="PS01173">
    <property type="entry name" value="LIPASE_GDXG_HIS"/>
    <property type="match status" value="1"/>
</dbReference>
<dbReference type="InterPro" id="IPR029058">
    <property type="entry name" value="AB_hydrolase_fold"/>
</dbReference>
<evidence type="ECO:0000313" key="4">
    <source>
        <dbReference type="EMBL" id="OAN46876.1"/>
    </source>
</evidence>
<dbReference type="OrthoDB" id="9806180at2"/>
<evidence type="ECO:0000259" key="3">
    <source>
        <dbReference type="Pfam" id="PF07859"/>
    </source>
</evidence>
<dbReference type="AlphaFoldDB" id="A0A178MED1"/>
<comment type="similarity">
    <text evidence="1">Belongs to the 'GDXG' lipolytic enzyme family.</text>
</comment>
<protein>
    <recommendedName>
        <fullName evidence="3">Alpha/beta hydrolase fold-3 domain-containing protein</fullName>
    </recommendedName>
</protein>
<dbReference type="RefSeq" id="WP_068503622.1">
    <property type="nucleotide sequence ID" value="NZ_LWQU01000172.1"/>
</dbReference>
<evidence type="ECO:0000256" key="2">
    <source>
        <dbReference type="ARBA" id="ARBA00022801"/>
    </source>
</evidence>
<dbReference type="Gene3D" id="3.40.50.1820">
    <property type="entry name" value="alpha/beta hydrolase"/>
    <property type="match status" value="1"/>
</dbReference>
<dbReference type="SUPFAM" id="SSF53474">
    <property type="entry name" value="alpha/beta-Hydrolases"/>
    <property type="match status" value="1"/>
</dbReference>
<keyword evidence="5" id="KW-1185">Reference proteome</keyword>
<dbReference type="InterPro" id="IPR050300">
    <property type="entry name" value="GDXG_lipolytic_enzyme"/>
</dbReference>
<dbReference type="PANTHER" id="PTHR48081">
    <property type="entry name" value="AB HYDROLASE SUPERFAMILY PROTEIN C4A8.06C"/>
    <property type="match status" value="1"/>
</dbReference>
<reference evidence="4 5" key="1">
    <citation type="submission" date="2016-04" db="EMBL/GenBank/DDBJ databases">
        <title>Draft genome sequence of freshwater magnetotactic bacteria Magnetospirillum marisnigri SP-1 and Magnetospirillum moscoviense BB-1.</title>
        <authorList>
            <person name="Koziaeva V."/>
            <person name="Dziuba M.V."/>
            <person name="Ivanov T.M."/>
            <person name="Kuznetsov B."/>
            <person name="Grouzdev D.S."/>
        </authorList>
    </citation>
    <scope>NUCLEOTIDE SEQUENCE [LARGE SCALE GENOMIC DNA]</scope>
    <source>
        <strain evidence="4 5">BB-1</strain>
    </source>
</reference>
<organism evidence="4 5">
    <name type="scientific">Magnetospirillum moscoviense</name>
    <dbReference type="NCBI Taxonomy" id="1437059"/>
    <lineage>
        <taxon>Bacteria</taxon>
        <taxon>Pseudomonadati</taxon>
        <taxon>Pseudomonadota</taxon>
        <taxon>Alphaproteobacteria</taxon>
        <taxon>Rhodospirillales</taxon>
        <taxon>Rhodospirillaceae</taxon>
        <taxon>Magnetospirillum</taxon>
    </lineage>
</organism>
<name>A0A178MED1_9PROT</name>
<dbReference type="InterPro" id="IPR013094">
    <property type="entry name" value="AB_hydrolase_3"/>
</dbReference>
<dbReference type="InterPro" id="IPR002168">
    <property type="entry name" value="Lipase_GDXG_HIS_AS"/>
</dbReference>
<dbReference type="EMBL" id="LWQU01000172">
    <property type="protein sequence ID" value="OAN46876.1"/>
    <property type="molecule type" value="Genomic_DNA"/>
</dbReference>
<sequence length="320" mass="34429">MTDPHHPHLQSLAAYAIRRGVAPADPLRQPLPEARTKAIAYQSIWNEPMPKGGRHTRHTTPAGTGIDLYIPDEAHGAAPVLFYFHGGGFALNSVETHRRLTRLLAQRSGWAVAAVSYDLAPEARFPRQLIQAQDAIDWLRERAALLGLDGGRWAVGGDSAGANLALAATIARRDKGRSAPALGLLFYGMFSADLDTPSHRTFGGGAFGLTTERVDWFWSQYVAQLAERTNPLAAPLYADLRGLPPQVLIAAGLDCLKDDSVRLADRLTAAGVENRLQVVEGVPHSFMQMSAVLEPADQAIDDAAAALRAVRSQPIAVAAE</sequence>
<dbReference type="Pfam" id="PF07859">
    <property type="entry name" value="Abhydrolase_3"/>
    <property type="match status" value="1"/>
</dbReference>
<accession>A0A178MED1</accession>
<dbReference type="GO" id="GO:0016787">
    <property type="term" value="F:hydrolase activity"/>
    <property type="evidence" value="ECO:0007669"/>
    <property type="project" value="UniProtKB-KW"/>
</dbReference>